<reference evidence="1 2" key="2">
    <citation type="submission" date="2018-11" db="EMBL/GenBank/DDBJ databases">
        <authorList>
            <consortium name="Pathogen Informatics"/>
        </authorList>
    </citation>
    <scope>NUCLEOTIDE SEQUENCE [LARGE SCALE GENOMIC DNA]</scope>
</reference>
<evidence type="ECO:0000313" key="3">
    <source>
        <dbReference type="WBParaSite" id="NBR_0002032101-mRNA-1"/>
    </source>
</evidence>
<reference evidence="3" key="1">
    <citation type="submission" date="2017-02" db="UniProtKB">
        <authorList>
            <consortium name="WormBaseParasite"/>
        </authorList>
    </citation>
    <scope>IDENTIFICATION</scope>
</reference>
<evidence type="ECO:0000313" key="1">
    <source>
        <dbReference type="EMBL" id="VDL84059.1"/>
    </source>
</evidence>
<sequence>MLPCIISNHILAMAFTPNHITVEVQSDTVHKFTSTGLLELLEMEFVGVELAVECEEVKFRSVEKTTRCSTLLVMEYIRTRAPHPEMMISL</sequence>
<accession>A0A0N4YSU9</accession>
<organism evidence="3">
    <name type="scientific">Nippostrongylus brasiliensis</name>
    <name type="common">Rat hookworm</name>
    <dbReference type="NCBI Taxonomy" id="27835"/>
    <lineage>
        <taxon>Eukaryota</taxon>
        <taxon>Metazoa</taxon>
        <taxon>Ecdysozoa</taxon>
        <taxon>Nematoda</taxon>
        <taxon>Chromadorea</taxon>
        <taxon>Rhabditida</taxon>
        <taxon>Rhabditina</taxon>
        <taxon>Rhabditomorpha</taxon>
        <taxon>Strongyloidea</taxon>
        <taxon>Heligmosomidae</taxon>
        <taxon>Nippostrongylus</taxon>
    </lineage>
</organism>
<dbReference type="EMBL" id="UYSL01025025">
    <property type="protein sequence ID" value="VDL84059.1"/>
    <property type="molecule type" value="Genomic_DNA"/>
</dbReference>
<protein>
    <submittedName>
        <fullName evidence="3">BTB domain-containing protein</fullName>
    </submittedName>
</protein>
<dbReference type="WBParaSite" id="NBR_0002032101-mRNA-1">
    <property type="protein sequence ID" value="NBR_0002032101-mRNA-1"/>
    <property type="gene ID" value="NBR_0002032101"/>
</dbReference>
<dbReference type="Proteomes" id="UP000271162">
    <property type="component" value="Unassembled WGS sequence"/>
</dbReference>
<evidence type="ECO:0000313" key="2">
    <source>
        <dbReference type="Proteomes" id="UP000271162"/>
    </source>
</evidence>
<name>A0A0N4YSU9_NIPBR</name>
<proteinExistence type="predicted"/>
<dbReference type="AlphaFoldDB" id="A0A0N4YSU9"/>
<keyword evidence="2" id="KW-1185">Reference proteome</keyword>
<gene>
    <name evidence="1" type="ORF">NBR_LOCUS20322</name>
</gene>